<accession>A0A9X6XXI6</accession>
<dbReference type="InterPro" id="IPR024402">
    <property type="entry name" value="DUF2726"/>
</dbReference>
<evidence type="ECO:0000313" key="3">
    <source>
        <dbReference type="Proteomes" id="UP000219922"/>
    </source>
</evidence>
<comment type="caution">
    <text evidence="2">The sequence shown here is derived from an EMBL/GenBank/DDBJ whole genome shotgun (WGS) entry which is preliminary data.</text>
</comment>
<name>A0A9X6XXI6_BACCE</name>
<dbReference type="Proteomes" id="UP000219922">
    <property type="component" value="Unassembled WGS sequence"/>
</dbReference>
<gene>
    <name evidence="2" type="ORF">CON36_19360</name>
</gene>
<dbReference type="Gene3D" id="3.40.960.10">
    <property type="entry name" value="VSR Endonuclease"/>
    <property type="match status" value="1"/>
</dbReference>
<dbReference type="AlphaFoldDB" id="A0A9X6XXI6"/>
<dbReference type="Pfam" id="PF10881">
    <property type="entry name" value="DUF2726"/>
    <property type="match status" value="1"/>
</dbReference>
<reference evidence="2 3" key="1">
    <citation type="submission" date="2017-09" db="EMBL/GenBank/DDBJ databases">
        <title>Large-scale bioinformatics analysis of Bacillus genomes uncovers conserved roles of natural products in bacterial physiology.</title>
        <authorList>
            <consortium name="Agbiome Team Llc"/>
            <person name="Bleich R.M."/>
            <person name="Grubbs K.J."/>
            <person name="Santa Maria K.C."/>
            <person name="Allen S.E."/>
            <person name="Farag S."/>
            <person name="Shank E.A."/>
            <person name="Bowers A."/>
        </authorList>
    </citation>
    <scope>NUCLEOTIDE SEQUENCE [LARGE SCALE GENOMIC DNA]</scope>
    <source>
        <strain evidence="2 3">AFS092789</strain>
    </source>
</reference>
<proteinExistence type="predicted"/>
<dbReference type="EMBL" id="NVMX01000029">
    <property type="protein sequence ID" value="PDZ97082.1"/>
    <property type="molecule type" value="Genomic_DNA"/>
</dbReference>
<feature type="domain" description="DUF2726" evidence="1">
    <location>
        <begin position="163"/>
        <end position="230"/>
    </location>
</feature>
<sequence>MKTCKKCDESKPLSEFYKSKMHKEGYEHCCKKCRDAQRSREYTCTGCGKKFKAVKPNKFCSIECFGKTTRSDNEEMVRKVEQDGEYKLLSEYKTSRRKVDVMHVDCGKVFSATPNNILTKGSGCPFCKSSKGEMLIRKILINNEISFSEQVRFKDCKFVNTLPFDFGIIKDKQIIGLIEYDGELHFKKKFRTEEEFELQKIRDKLKDDYCATKGIPLLRIPYTKKDEAESILLNTILTWQSRAKL</sequence>
<dbReference type="RefSeq" id="WP_098005717.1">
    <property type="nucleotide sequence ID" value="NZ_JAIQVG010000016.1"/>
</dbReference>
<organism evidence="2 3">
    <name type="scientific">Bacillus cereus</name>
    <dbReference type="NCBI Taxonomy" id="1396"/>
    <lineage>
        <taxon>Bacteria</taxon>
        <taxon>Bacillati</taxon>
        <taxon>Bacillota</taxon>
        <taxon>Bacilli</taxon>
        <taxon>Bacillales</taxon>
        <taxon>Bacillaceae</taxon>
        <taxon>Bacillus</taxon>
        <taxon>Bacillus cereus group</taxon>
    </lineage>
</organism>
<protein>
    <recommendedName>
        <fullName evidence="1">DUF2726 domain-containing protein</fullName>
    </recommendedName>
</protein>
<evidence type="ECO:0000313" key="2">
    <source>
        <dbReference type="EMBL" id="PDZ97082.1"/>
    </source>
</evidence>
<evidence type="ECO:0000259" key="1">
    <source>
        <dbReference type="Pfam" id="PF10881"/>
    </source>
</evidence>